<feature type="compositionally biased region" description="Polar residues" evidence="1">
    <location>
        <begin position="23"/>
        <end position="40"/>
    </location>
</feature>
<keyword evidence="2" id="KW-0732">Signal</keyword>
<name>A0A0N9IET9_9PSEU</name>
<sequence>MKMRRRFAAGLLVPVLLAGACSGEQQPGGSVPQNQQQPGQTAEKLADEQPDDARLRVIEAGAAGGNFYAYVENPEDREVAGQIEFTAFDAAGKAFKESSTTKPEGRFEVFPPKSTIAVALFLVMDRSAGEKPKFSRIEAEVTTKKRSAIPQHQQGRFEAGPVTSETRSGSIFAKTIVEVTNGYPEKVSGGVLVVMCKDAAGKVVNTASTQFSAEANGKKAVDLSSSGGGSGCKAYPRMSSSTRFGETE</sequence>
<evidence type="ECO:0000256" key="1">
    <source>
        <dbReference type="SAM" id="MobiDB-lite"/>
    </source>
</evidence>
<evidence type="ECO:0000256" key="2">
    <source>
        <dbReference type="SAM" id="SignalP"/>
    </source>
</evidence>
<evidence type="ECO:0000313" key="4">
    <source>
        <dbReference type="Proteomes" id="UP000063699"/>
    </source>
</evidence>
<gene>
    <name evidence="3" type="ORF">AOZ06_46350</name>
</gene>
<protein>
    <submittedName>
        <fullName evidence="3">Uncharacterized protein</fullName>
    </submittedName>
</protein>
<feature type="region of interest" description="Disordered" evidence="1">
    <location>
        <begin position="23"/>
        <end position="49"/>
    </location>
</feature>
<keyword evidence="4" id="KW-1185">Reference proteome</keyword>
<feature type="region of interest" description="Disordered" evidence="1">
    <location>
        <begin position="142"/>
        <end position="163"/>
    </location>
</feature>
<organism evidence="3 4">
    <name type="scientific">Kibdelosporangium phytohabitans</name>
    <dbReference type="NCBI Taxonomy" id="860235"/>
    <lineage>
        <taxon>Bacteria</taxon>
        <taxon>Bacillati</taxon>
        <taxon>Actinomycetota</taxon>
        <taxon>Actinomycetes</taxon>
        <taxon>Pseudonocardiales</taxon>
        <taxon>Pseudonocardiaceae</taxon>
        <taxon>Kibdelosporangium</taxon>
    </lineage>
</organism>
<dbReference type="KEGG" id="kphy:AOZ06_46350"/>
<proteinExistence type="predicted"/>
<dbReference type="AlphaFoldDB" id="A0A0N9IET9"/>
<feature type="signal peptide" evidence="2">
    <location>
        <begin position="1"/>
        <end position="20"/>
    </location>
</feature>
<dbReference type="STRING" id="860235.AOZ06_46350"/>
<feature type="region of interest" description="Disordered" evidence="1">
    <location>
        <begin position="215"/>
        <end position="248"/>
    </location>
</feature>
<dbReference type="PROSITE" id="PS51257">
    <property type="entry name" value="PROKAR_LIPOPROTEIN"/>
    <property type="match status" value="1"/>
</dbReference>
<evidence type="ECO:0000313" key="3">
    <source>
        <dbReference type="EMBL" id="ALG13305.1"/>
    </source>
</evidence>
<dbReference type="EMBL" id="CP012752">
    <property type="protein sequence ID" value="ALG13305.1"/>
    <property type="molecule type" value="Genomic_DNA"/>
</dbReference>
<reference evidence="3 4" key="1">
    <citation type="submission" date="2015-07" db="EMBL/GenBank/DDBJ databases">
        <title>Genome sequencing of Kibdelosporangium phytohabitans.</title>
        <authorList>
            <person name="Qin S."/>
            <person name="Xing K."/>
        </authorList>
    </citation>
    <scope>NUCLEOTIDE SEQUENCE [LARGE SCALE GENOMIC DNA]</scope>
    <source>
        <strain evidence="3 4">KLBMP1111</strain>
    </source>
</reference>
<feature type="chain" id="PRO_5006036099" evidence="2">
    <location>
        <begin position="21"/>
        <end position="248"/>
    </location>
</feature>
<dbReference type="Proteomes" id="UP000063699">
    <property type="component" value="Chromosome"/>
</dbReference>
<feature type="compositionally biased region" description="Polar residues" evidence="1">
    <location>
        <begin position="238"/>
        <end position="248"/>
    </location>
</feature>
<accession>A0A0N9IET9</accession>